<proteinExistence type="predicted"/>
<dbReference type="InterPro" id="IPR012337">
    <property type="entry name" value="RNaseH-like_sf"/>
</dbReference>
<dbReference type="SUPFAM" id="SSF53098">
    <property type="entry name" value="Ribonuclease H-like"/>
    <property type="match status" value="1"/>
</dbReference>
<evidence type="ECO:0000313" key="1">
    <source>
        <dbReference type="EMBL" id="GES86762.1"/>
    </source>
</evidence>
<dbReference type="OrthoDB" id="2427034at2759"/>
<name>A0A8H3LIL3_9GLOM</name>
<evidence type="ECO:0000313" key="2">
    <source>
        <dbReference type="Proteomes" id="UP000615446"/>
    </source>
</evidence>
<reference evidence="1" key="1">
    <citation type="submission" date="2019-10" db="EMBL/GenBank/DDBJ databases">
        <title>Conservation and host-specific expression of non-tandemly repeated heterogenous ribosome RNA gene in arbuscular mycorrhizal fungi.</title>
        <authorList>
            <person name="Maeda T."/>
            <person name="Kobayashi Y."/>
            <person name="Nakagawa T."/>
            <person name="Ezawa T."/>
            <person name="Yamaguchi K."/>
            <person name="Bino T."/>
            <person name="Nishimoto Y."/>
            <person name="Shigenobu S."/>
            <person name="Kawaguchi M."/>
        </authorList>
    </citation>
    <scope>NUCLEOTIDE SEQUENCE</scope>
    <source>
        <strain evidence="1">HR1</strain>
    </source>
</reference>
<accession>A0A8H3LIL3</accession>
<protein>
    <recommendedName>
        <fullName evidence="3">hAT-like transposase RNase-H fold domain-containing protein</fullName>
    </recommendedName>
</protein>
<organism evidence="1 2">
    <name type="scientific">Rhizophagus clarus</name>
    <dbReference type="NCBI Taxonomy" id="94130"/>
    <lineage>
        <taxon>Eukaryota</taxon>
        <taxon>Fungi</taxon>
        <taxon>Fungi incertae sedis</taxon>
        <taxon>Mucoromycota</taxon>
        <taxon>Glomeromycotina</taxon>
        <taxon>Glomeromycetes</taxon>
        <taxon>Glomerales</taxon>
        <taxon>Glomeraceae</taxon>
        <taxon>Rhizophagus</taxon>
    </lineage>
</organism>
<comment type="caution">
    <text evidence="1">The sequence shown here is derived from an EMBL/GenBank/DDBJ whole genome shotgun (WGS) entry which is preliminary data.</text>
</comment>
<dbReference type="AlphaFoldDB" id="A0A8H3LIL3"/>
<sequence>MVKGIRLLNNNYLSSVECQLCATHTLQLSVQEGLKQCKAIHRCIKSLQAFQQLHHATQKEGEKLECLCLSIAEKEFLQEVVKLLELIKIVTRHLCGANYPTLNLIYLYMESLKKKFAPRPDKNETVEIYLMLVYGESYKENDDDKITDDDIPSAGTRWQWQHAHQQYQQRMSAYTNKVEDLPPVNTSGLLEKVRDAIYLSLDELWAVLTDTALIATFLNPQFKHLKWLTNNERDRVHQLVKNLYNELKTNLYIPDDNEDRSSVKNDDGGLFSDLECNYT</sequence>
<dbReference type="Proteomes" id="UP000615446">
    <property type="component" value="Unassembled WGS sequence"/>
</dbReference>
<gene>
    <name evidence="1" type="ORF">RCL2_001380600</name>
</gene>
<evidence type="ECO:0008006" key="3">
    <source>
        <dbReference type="Google" id="ProtNLM"/>
    </source>
</evidence>
<dbReference type="EMBL" id="BLAL01000162">
    <property type="protein sequence ID" value="GES86762.1"/>
    <property type="molecule type" value="Genomic_DNA"/>
</dbReference>